<name>W0F0I5_9BACT</name>
<dbReference type="SUPFAM" id="SSF57863">
    <property type="entry name" value="ArfGap/RecO-like zinc finger"/>
    <property type="match status" value="1"/>
</dbReference>
<comment type="function">
    <text evidence="7">Involved in DNA repair and RecF pathway recombination.</text>
</comment>
<comment type="similarity">
    <text evidence="1 7">Belongs to the RecO family.</text>
</comment>
<dbReference type="Gene3D" id="1.20.1440.120">
    <property type="entry name" value="Recombination protein O, C-terminal domain"/>
    <property type="match status" value="1"/>
</dbReference>
<dbReference type="KEGG" id="nso:NIASO_18090"/>
<keyword evidence="5 7" id="KW-0234">DNA repair</keyword>
<dbReference type="InterPro" id="IPR042242">
    <property type="entry name" value="RecO_C"/>
</dbReference>
<evidence type="ECO:0000256" key="5">
    <source>
        <dbReference type="ARBA" id="ARBA00023204"/>
    </source>
</evidence>
<evidence type="ECO:0000313" key="9">
    <source>
        <dbReference type="EMBL" id="AHF16565.1"/>
    </source>
</evidence>
<sequence length="247" mass="28342">MHKTKGLVLKTVKYGETSVIVSVYTELFGLQSYLVNGVRTVSKKGNTKANFFQPAALLDLVVYYNEFKQLNRIKEYKWVAVHAHLFTDVLKNGVALYMTELLTNCLKEPENNPDLFAFIEDSWNHLNDCSDAVMANFPVFFAVHLTNFFGFMPRHRQEAGEQADALFDLRDGVFTIALPAHPFYLEARYAQVVAELLRVRRPEELVEIQINASVRGHILAAMEQYYSLHIPDFGRLKSLPVLREILR</sequence>
<organism evidence="9 10">
    <name type="scientific">Niabella soli DSM 19437</name>
    <dbReference type="NCBI Taxonomy" id="929713"/>
    <lineage>
        <taxon>Bacteria</taxon>
        <taxon>Pseudomonadati</taxon>
        <taxon>Bacteroidota</taxon>
        <taxon>Chitinophagia</taxon>
        <taxon>Chitinophagales</taxon>
        <taxon>Chitinophagaceae</taxon>
        <taxon>Niabella</taxon>
    </lineage>
</organism>
<reference evidence="9 10" key="1">
    <citation type="submission" date="2013-12" db="EMBL/GenBank/DDBJ databases">
        <authorList>
            <consortium name="DOE Joint Genome Institute"/>
            <person name="Eisen J."/>
            <person name="Huntemann M."/>
            <person name="Han J."/>
            <person name="Chen A."/>
            <person name="Kyrpides N."/>
            <person name="Mavromatis K."/>
            <person name="Markowitz V."/>
            <person name="Palaniappan K."/>
            <person name="Ivanova N."/>
            <person name="Schaumberg A."/>
            <person name="Pati A."/>
            <person name="Liolios K."/>
            <person name="Nordberg H.P."/>
            <person name="Cantor M.N."/>
            <person name="Hua S.X."/>
            <person name="Woyke T."/>
        </authorList>
    </citation>
    <scope>NUCLEOTIDE SEQUENCE [LARGE SCALE GENOMIC DNA]</scope>
    <source>
        <strain evidence="10">DSM 19437</strain>
    </source>
</reference>
<dbReference type="AlphaFoldDB" id="W0F0I5"/>
<dbReference type="InterPro" id="IPR037278">
    <property type="entry name" value="ARFGAP/RecO"/>
</dbReference>
<dbReference type="Proteomes" id="UP000003586">
    <property type="component" value="Chromosome"/>
</dbReference>
<dbReference type="GO" id="GO:0043590">
    <property type="term" value="C:bacterial nucleoid"/>
    <property type="evidence" value="ECO:0007669"/>
    <property type="project" value="TreeGrafter"/>
</dbReference>
<dbReference type="PANTHER" id="PTHR33991">
    <property type="entry name" value="DNA REPAIR PROTEIN RECO"/>
    <property type="match status" value="1"/>
</dbReference>
<dbReference type="NCBIfam" id="TIGR00613">
    <property type="entry name" value="reco"/>
    <property type="match status" value="1"/>
</dbReference>
<dbReference type="SUPFAM" id="SSF50249">
    <property type="entry name" value="Nucleic acid-binding proteins"/>
    <property type="match status" value="1"/>
</dbReference>
<dbReference type="STRING" id="929713.NIASO_18090"/>
<dbReference type="GO" id="GO:0006310">
    <property type="term" value="P:DNA recombination"/>
    <property type="evidence" value="ECO:0007669"/>
    <property type="project" value="UniProtKB-UniRule"/>
</dbReference>
<keyword evidence="10" id="KW-1185">Reference proteome</keyword>
<protein>
    <recommendedName>
        <fullName evidence="2 7">DNA repair protein RecO</fullName>
    </recommendedName>
    <alternativeName>
        <fullName evidence="6 7">Recombination protein O</fullName>
    </alternativeName>
</protein>
<dbReference type="Gene3D" id="2.40.50.140">
    <property type="entry name" value="Nucleic acid-binding proteins"/>
    <property type="match status" value="1"/>
</dbReference>
<dbReference type="HAMAP" id="MF_00201">
    <property type="entry name" value="RecO"/>
    <property type="match status" value="1"/>
</dbReference>
<evidence type="ECO:0000256" key="1">
    <source>
        <dbReference type="ARBA" id="ARBA00007452"/>
    </source>
</evidence>
<dbReference type="InterPro" id="IPR003717">
    <property type="entry name" value="RecO"/>
</dbReference>
<dbReference type="Pfam" id="PF11967">
    <property type="entry name" value="RecO_N"/>
    <property type="match status" value="1"/>
</dbReference>
<evidence type="ECO:0000256" key="3">
    <source>
        <dbReference type="ARBA" id="ARBA00022763"/>
    </source>
</evidence>
<evidence type="ECO:0000259" key="8">
    <source>
        <dbReference type="Pfam" id="PF11967"/>
    </source>
</evidence>
<evidence type="ECO:0000256" key="2">
    <source>
        <dbReference type="ARBA" id="ARBA00021310"/>
    </source>
</evidence>
<dbReference type="InterPro" id="IPR012340">
    <property type="entry name" value="NA-bd_OB-fold"/>
</dbReference>
<dbReference type="Pfam" id="PF02565">
    <property type="entry name" value="RecO_C"/>
    <property type="match status" value="1"/>
</dbReference>
<evidence type="ECO:0000313" key="10">
    <source>
        <dbReference type="Proteomes" id="UP000003586"/>
    </source>
</evidence>
<evidence type="ECO:0000256" key="6">
    <source>
        <dbReference type="ARBA" id="ARBA00033409"/>
    </source>
</evidence>
<evidence type="ECO:0000256" key="7">
    <source>
        <dbReference type="HAMAP-Rule" id="MF_00201"/>
    </source>
</evidence>
<keyword evidence="3 7" id="KW-0227">DNA damage</keyword>
<dbReference type="InterPro" id="IPR022572">
    <property type="entry name" value="DNA_rep/recomb_RecO_N"/>
</dbReference>
<dbReference type="EMBL" id="CP007035">
    <property type="protein sequence ID" value="AHF16565.1"/>
    <property type="molecule type" value="Genomic_DNA"/>
</dbReference>
<evidence type="ECO:0000256" key="4">
    <source>
        <dbReference type="ARBA" id="ARBA00023172"/>
    </source>
</evidence>
<dbReference type="HOGENOM" id="CLU_087596_1_0_10"/>
<accession>W0F0I5</accession>
<gene>
    <name evidence="7" type="primary">recO</name>
    <name evidence="9" type="ORF">NIASO_18090</name>
</gene>
<dbReference type="eggNOG" id="COG1381">
    <property type="taxonomic scope" value="Bacteria"/>
</dbReference>
<feature type="domain" description="DNA replication/recombination mediator RecO N-terminal" evidence="8">
    <location>
        <begin position="1"/>
        <end position="80"/>
    </location>
</feature>
<dbReference type="PANTHER" id="PTHR33991:SF1">
    <property type="entry name" value="DNA REPAIR PROTEIN RECO"/>
    <property type="match status" value="1"/>
</dbReference>
<keyword evidence="4 7" id="KW-0233">DNA recombination</keyword>
<dbReference type="GO" id="GO:0006302">
    <property type="term" value="P:double-strand break repair"/>
    <property type="evidence" value="ECO:0007669"/>
    <property type="project" value="TreeGrafter"/>
</dbReference>
<proteinExistence type="inferred from homology"/>